<evidence type="ECO:0008006" key="3">
    <source>
        <dbReference type="Google" id="ProtNLM"/>
    </source>
</evidence>
<protein>
    <recommendedName>
        <fullName evidence="3">DUF2125 domain-containing protein</fullName>
    </recommendedName>
</protein>
<name>A0A1Y5R8W0_9RHOB</name>
<gene>
    <name evidence="1" type="ORF">PAM7971_00092</name>
</gene>
<proteinExistence type="predicted"/>
<accession>A0A1Y5R8W0</accession>
<evidence type="ECO:0000313" key="2">
    <source>
        <dbReference type="Proteomes" id="UP000193307"/>
    </source>
</evidence>
<evidence type="ECO:0000313" key="1">
    <source>
        <dbReference type="EMBL" id="SLN11868.1"/>
    </source>
</evidence>
<dbReference type="EMBL" id="FWFW01000001">
    <property type="protein sequence ID" value="SLN11868.1"/>
    <property type="molecule type" value="Genomic_DNA"/>
</dbReference>
<sequence length="333" mass="36131">MRKLIWLCLIFVVLYSGYWLIAARATERGIATWLNLRQAEGWQTEYTSLETRGYPLSFATTLTDIAVADPDTGVLYQTPRLQIKSRSFTPTQLHASLAQDVRLSTPFQSIDITTQTAGGTLFVDAGTALTLNHAAFDFSALKATSSLGWGFSLANAKAVANRTKETPFAHDISIQVNDLAPSASMVSRMDSNGILSDTFDTLNIETKITFDKAWDITALEGPRPQPTHVVLHNAAATWGKLDLRVAGTFDVDARGYPNGTLQIKATNWREMITLATAAGFIPKNIENMALKAGELLAGMKGNASTIDAELTLSRGTISLGFLPLGPAPRLVIR</sequence>
<organism evidence="1 2">
    <name type="scientific">Pacificibacter marinus</name>
    <dbReference type="NCBI Taxonomy" id="658057"/>
    <lineage>
        <taxon>Bacteria</taxon>
        <taxon>Pseudomonadati</taxon>
        <taxon>Pseudomonadota</taxon>
        <taxon>Alphaproteobacteria</taxon>
        <taxon>Rhodobacterales</taxon>
        <taxon>Roseobacteraceae</taxon>
        <taxon>Pacificibacter</taxon>
    </lineage>
</organism>
<reference evidence="1 2" key="1">
    <citation type="submission" date="2017-03" db="EMBL/GenBank/DDBJ databases">
        <authorList>
            <person name="Afonso C.L."/>
            <person name="Miller P.J."/>
            <person name="Scott M.A."/>
            <person name="Spackman E."/>
            <person name="Goraichik I."/>
            <person name="Dimitrov K.M."/>
            <person name="Suarez D.L."/>
            <person name="Swayne D.E."/>
        </authorList>
    </citation>
    <scope>NUCLEOTIDE SEQUENCE [LARGE SCALE GENOMIC DNA]</scope>
    <source>
        <strain evidence="1 2">CECT 7971</strain>
    </source>
</reference>
<dbReference type="Proteomes" id="UP000193307">
    <property type="component" value="Unassembled WGS sequence"/>
</dbReference>
<dbReference type="InterPro" id="IPR018666">
    <property type="entry name" value="DUF2125"/>
</dbReference>
<dbReference type="STRING" id="658057.SAMN04488032_101555"/>
<dbReference type="AlphaFoldDB" id="A0A1Y5R8W0"/>
<dbReference type="RefSeq" id="WP_170842096.1">
    <property type="nucleotide sequence ID" value="NZ_FNZV01000001.1"/>
</dbReference>
<dbReference type="Pfam" id="PF09898">
    <property type="entry name" value="DUF2125"/>
    <property type="match status" value="1"/>
</dbReference>
<keyword evidence="2" id="KW-1185">Reference proteome</keyword>